<dbReference type="SUPFAM" id="SSF52540">
    <property type="entry name" value="P-loop containing nucleoside triphosphate hydrolases"/>
    <property type="match status" value="1"/>
</dbReference>
<organism evidence="7 8">
    <name type="scientific">Maioricimonas rarisocia</name>
    <dbReference type="NCBI Taxonomy" id="2528026"/>
    <lineage>
        <taxon>Bacteria</taxon>
        <taxon>Pseudomonadati</taxon>
        <taxon>Planctomycetota</taxon>
        <taxon>Planctomycetia</taxon>
        <taxon>Planctomycetales</taxon>
        <taxon>Planctomycetaceae</taxon>
        <taxon>Maioricimonas</taxon>
    </lineage>
</organism>
<keyword evidence="2" id="KW-0813">Transport</keyword>
<feature type="region of interest" description="Disordered" evidence="5">
    <location>
        <begin position="1"/>
        <end position="28"/>
    </location>
</feature>
<reference evidence="7 8" key="1">
    <citation type="submission" date="2019-02" db="EMBL/GenBank/DDBJ databases">
        <title>Deep-cultivation of Planctomycetes and their phenomic and genomic characterization uncovers novel biology.</title>
        <authorList>
            <person name="Wiegand S."/>
            <person name="Jogler M."/>
            <person name="Boedeker C."/>
            <person name="Pinto D."/>
            <person name="Vollmers J."/>
            <person name="Rivas-Marin E."/>
            <person name="Kohn T."/>
            <person name="Peeters S.H."/>
            <person name="Heuer A."/>
            <person name="Rast P."/>
            <person name="Oberbeckmann S."/>
            <person name="Bunk B."/>
            <person name="Jeske O."/>
            <person name="Meyerdierks A."/>
            <person name="Storesund J.E."/>
            <person name="Kallscheuer N."/>
            <person name="Luecker S."/>
            <person name="Lage O.M."/>
            <person name="Pohl T."/>
            <person name="Merkel B.J."/>
            <person name="Hornburger P."/>
            <person name="Mueller R.-W."/>
            <person name="Bruemmer F."/>
            <person name="Labrenz M."/>
            <person name="Spormann A.M."/>
            <person name="Op den Camp H."/>
            <person name="Overmann J."/>
            <person name="Amann R."/>
            <person name="Jetten M.S.M."/>
            <person name="Mascher T."/>
            <person name="Medema M.H."/>
            <person name="Devos D.P."/>
            <person name="Kaster A.-K."/>
            <person name="Ovreas L."/>
            <person name="Rohde M."/>
            <person name="Galperin M.Y."/>
            <person name="Jogler C."/>
        </authorList>
    </citation>
    <scope>NUCLEOTIDE SEQUENCE [LARGE SCALE GENOMIC DNA]</scope>
    <source>
        <strain evidence="7 8">Mal4</strain>
    </source>
</reference>
<evidence type="ECO:0000313" key="8">
    <source>
        <dbReference type="Proteomes" id="UP000320496"/>
    </source>
</evidence>
<dbReference type="KEGG" id="mri:Mal4_07200"/>
<dbReference type="PANTHER" id="PTHR43335:SF3">
    <property type="entry name" value="ABC TRANSPORTER"/>
    <property type="match status" value="1"/>
</dbReference>
<dbReference type="InterPro" id="IPR027417">
    <property type="entry name" value="P-loop_NTPase"/>
</dbReference>
<gene>
    <name evidence="7" type="primary">yxlF_1</name>
    <name evidence="7" type="ORF">Mal4_07200</name>
</gene>
<evidence type="ECO:0000256" key="2">
    <source>
        <dbReference type="ARBA" id="ARBA00022448"/>
    </source>
</evidence>
<dbReference type="PANTHER" id="PTHR43335">
    <property type="entry name" value="ABC TRANSPORTER, ATP-BINDING PROTEIN"/>
    <property type="match status" value="1"/>
</dbReference>
<evidence type="ECO:0000259" key="6">
    <source>
        <dbReference type="PROSITE" id="PS50893"/>
    </source>
</evidence>
<keyword evidence="8" id="KW-1185">Reference proteome</keyword>
<dbReference type="InterPro" id="IPR017871">
    <property type="entry name" value="ABC_transporter-like_CS"/>
</dbReference>
<dbReference type="EMBL" id="CP036275">
    <property type="protein sequence ID" value="QDU36434.1"/>
    <property type="molecule type" value="Genomic_DNA"/>
</dbReference>
<dbReference type="AlphaFoldDB" id="A0A517Z1T1"/>
<dbReference type="PROSITE" id="PS50893">
    <property type="entry name" value="ABC_TRANSPORTER_2"/>
    <property type="match status" value="1"/>
</dbReference>
<dbReference type="InterPro" id="IPR003593">
    <property type="entry name" value="AAA+_ATPase"/>
</dbReference>
<keyword evidence="7" id="KW-0378">Hydrolase</keyword>
<dbReference type="InterPro" id="IPR003439">
    <property type="entry name" value="ABC_transporter-like_ATP-bd"/>
</dbReference>
<dbReference type="GO" id="GO:0016887">
    <property type="term" value="F:ATP hydrolysis activity"/>
    <property type="evidence" value="ECO:0007669"/>
    <property type="project" value="InterPro"/>
</dbReference>
<dbReference type="Gene3D" id="3.40.50.300">
    <property type="entry name" value="P-loop containing nucleotide triphosphate hydrolases"/>
    <property type="match status" value="1"/>
</dbReference>
<proteinExistence type="inferred from homology"/>
<evidence type="ECO:0000256" key="4">
    <source>
        <dbReference type="ARBA" id="ARBA00022840"/>
    </source>
</evidence>
<keyword evidence="3" id="KW-0547">Nucleotide-binding</keyword>
<evidence type="ECO:0000313" key="7">
    <source>
        <dbReference type="EMBL" id="QDU36434.1"/>
    </source>
</evidence>
<evidence type="ECO:0000256" key="3">
    <source>
        <dbReference type="ARBA" id="ARBA00022741"/>
    </source>
</evidence>
<keyword evidence="4 7" id="KW-0067">ATP-binding</keyword>
<comment type="similarity">
    <text evidence="1">Belongs to the ABC transporter superfamily.</text>
</comment>
<dbReference type="Proteomes" id="UP000320496">
    <property type="component" value="Chromosome"/>
</dbReference>
<dbReference type="EC" id="3.6.3.-" evidence="7"/>
<protein>
    <submittedName>
        <fullName evidence="7">Putative ABC transporter ATP-binding protein YxlF</fullName>
        <ecNumber evidence="7">3.6.3.-</ecNumber>
    </submittedName>
</protein>
<evidence type="ECO:0000256" key="5">
    <source>
        <dbReference type="SAM" id="MobiDB-lite"/>
    </source>
</evidence>
<evidence type="ECO:0000256" key="1">
    <source>
        <dbReference type="ARBA" id="ARBA00005417"/>
    </source>
</evidence>
<dbReference type="Pfam" id="PF00005">
    <property type="entry name" value="ABC_tran"/>
    <property type="match status" value="1"/>
</dbReference>
<name>A0A517Z1T1_9PLAN</name>
<sequence length="361" mass="39728">MSVSEQSDPLMNDDPAPAGTQTIDQPVGTAVLEERVPSLETRRLHRFFGKLKAVDDVSFKAYPGQVMGFIGPNGAGKTTTMRILATLDIPTAGDAFVCGHSVIDDPDKVRRVLGFMPDSFGKYDNMNVVEYLDFYARAYGFRGADREDAVDRVLVFTELRKLADKPITALSKGMSQRLGLGRTLIHDPEVLVLDEPAAGLDPRARVELRELIKLLATEMNKTVLISSHILTELGEICDSAAIIEAGQILAYGTIAEIQRKRRRRAETLEHSDDNDEEHTTLLAARVLDNAEPLERWLLEQPLVSSVAAGPQQVSFTFSGDGQAQHRLLKGMIDKGFEVVEFTGKTQSLEDAFMAITEGITQ</sequence>
<dbReference type="SMART" id="SM00382">
    <property type="entry name" value="AAA"/>
    <property type="match status" value="1"/>
</dbReference>
<dbReference type="GO" id="GO:0005524">
    <property type="term" value="F:ATP binding"/>
    <property type="evidence" value="ECO:0007669"/>
    <property type="project" value="UniProtKB-KW"/>
</dbReference>
<feature type="domain" description="ABC transporter" evidence="6">
    <location>
        <begin position="39"/>
        <end position="270"/>
    </location>
</feature>
<accession>A0A517Z1T1</accession>
<dbReference type="CDD" id="cd03230">
    <property type="entry name" value="ABC_DR_subfamily_A"/>
    <property type="match status" value="1"/>
</dbReference>
<dbReference type="PROSITE" id="PS00211">
    <property type="entry name" value="ABC_TRANSPORTER_1"/>
    <property type="match status" value="1"/>
</dbReference>